<comment type="subcellular location">
    <subcellularLocation>
        <location evidence="1">Nucleus</location>
    </subcellularLocation>
</comment>
<feature type="compositionally biased region" description="Basic and acidic residues" evidence="5">
    <location>
        <begin position="402"/>
        <end position="420"/>
    </location>
</feature>
<name>A0AA35TZQ0_GEOBA</name>
<feature type="compositionally biased region" description="Polar residues" evidence="5">
    <location>
        <begin position="862"/>
        <end position="878"/>
    </location>
</feature>
<dbReference type="EMBL" id="CASHTH010004411">
    <property type="protein sequence ID" value="CAI8056958.1"/>
    <property type="molecule type" value="Genomic_DNA"/>
</dbReference>
<reference evidence="7" key="1">
    <citation type="submission" date="2023-03" db="EMBL/GenBank/DDBJ databases">
        <authorList>
            <person name="Steffen K."/>
            <person name="Cardenas P."/>
        </authorList>
    </citation>
    <scope>NUCLEOTIDE SEQUENCE</scope>
</reference>
<dbReference type="InterPro" id="IPR033388">
    <property type="entry name" value="BAF250_C"/>
</dbReference>
<dbReference type="Pfam" id="PF01388">
    <property type="entry name" value="ARID"/>
    <property type="match status" value="1"/>
</dbReference>
<dbReference type="Proteomes" id="UP001174909">
    <property type="component" value="Unassembled WGS sequence"/>
</dbReference>
<dbReference type="PROSITE" id="PS51011">
    <property type="entry name" value="ARID"/>
    <property type="match status" value="1"/>
</dbReference>
<sequence length="1571" mass="172451">MYHQPGDIRYAADFGSGNSHGGIESQGAAGKYMYSPYYGHKGPDGSPYANPPGGGMQTFGSKPPSVALPDGAYATRWNAAGYMRGQGLKPGSDYVYPNQPSVTGNFPDAATMMNMTGYPSPSYGTGVPYNAQYPYAARGYSGFAVPSYIDGFPDGGTGNSTLLPQPPSGWHSKPSSVGKGQEIPSGHSPQWSYRGADGYSSSTPNTPAQLAPGTPASCPQLDSAGHTVEQAANTQPSQLSQPTALSPRGPLDGELKKQPSVSSLRDALLSTPNSSSQPHYSAYSPQVPGGHSSPLTPSANFPHTPDASTPTGGSTIMSPHMQPHYDEKSDGNIPAEPELINSFAHNAAEEDGGPLRVSPYQVESILGIRNDKPIGANVDEVDSVDSQDRNAVMSPQLAVHGSESDCKTNVRHGSEKKSEANDVQPSSKVDSLPLSTHSDDCDILQESLSSPSLSPVDHNHPCIVSQYQFSDEEGRKEFLDALFSFLTMKGIGLLRIPTVSKAPLDLFKAYVAVQNLGGFINVMQKSLWPEVMQLLSPSAGTCAGSIRTLMRFYVRLLLPYECHVRNDSVSDCLSKVDTSIFMHTVLSKVIDEKNDGRGSDDGDSVVSEKQMNGEARRVSRRLNSQTSESSAGENSSQEHESRDKEDGHPSDIQEKPTTPVGTYPQEVSSDEPLPEISAQETESLLAMPASPYLQPPVTTGVPSTPSADPATPPSSFPPPYAPQGSQEWGQNSDVFTSYPSSYSMDISTYRPPPHVAPLPPGYNPFAPPSQHDMSMDYHLDMPSPMMRSPYDTAPYHMGMPPGMHGLPSSRPNPYLYRSHMMPRDPFIMRGNDMMYSGMNSDWAWQQGAQFSGMMHHHGMQLPSRSSQGVQPSPTSRGHLQQPPPHLSSSANQSSASGGEVTKPWLENPKGKQSDRTNSQSRAKAEYKTVSSKSDHPQMLDSLKRPLPDWSGCVEGTKPHLAKRKHLLSVDCGNVEPWRVMMSLKSGLLSESTWALDTLNILLHDDTTVGYFHLKHHHSLLNTLVDHLSKVLRAVFKDEFDSLPCHPDYNCSDMATTLDIYGPDVSEQLTEYRADNGGGHSPHHTHDRQCPLEECITNFRDDHRLSHIQLPTADERLLFAECKDVRQIIPECRSICQNLQRIDETPVSDIKHRENLRNQLPLHYFGRSPRRREHSILEDIQIREELEKEIDERLHSDVDNEERLKVNNEQKLREVFPSPGQITKEIEVHALKEESEIYQKEPLPLWSLPPNKEILQGRCLCLSNILRSLSFIPGNDVEFSQHPGVLTMLGRILMLHHNHLIQHKRPGILPLQLVGAGTSEPTSAASEPPLPGIDVWWWDCLDVLRENSLVILSNISGQLDLSVFPESVSCPIITGLLHWVSCPSAMAVDPLPDTAMALSLSPQRLVLEALAKISISEINVDFILATPPVTRLDMLFMHLVHFIGQKKHPVMRQFALVLLSNLAQGNEAASRLLAQQKMVVPLLVECIESSEQTSCNSRGQFIGGYNPEDPNSLSVAMLRRAATTLHCLAKVPLNRTAFLPYRDRTLYLATSQYVEPSVSSILMDMIFELGKL</sequence>
<feature type="compositionally biased region" description="Polar residues" evidence="5">
    <location>
        <begin position="199"/>
        <end position="208"/>
    </location>
</feature>
<dbReference type="Gene3D" id="1.25.10.10">
    <property type="entry name" value="Leucine-rich Repeat Variant"/>
    <property type="match status" value="1"/>
</dbReference>
<dbReference type="GO" id="GO:0006357">
    <property type="term" value="P:regulation of transcription by RNA polymerase II"/>
    <property type="evidence" value="ECO:0007669"/>
    <property type="project" value="TreeGrafter"/>
</dbReference>
<dbReference type="GO" id="GO:0006338">
    <property type="term" value="P:chromatin remodeling"/>
    <property type="evidence" value="ECO:0007669"/>
    <property type="project" value="InterPro"/>
</dbReference>
<dbReference type="GO" id="GO:0016514">
    <property type="term" value="C:SWI/SNF complex"/>
    <property type="evidence" value="ECO:0007669"/>
    <property type="project" value="InterPro"/>
</dbReference>
<proteinExistence type="predicted"/>
<feature type="compositionally biased region" description="Pro residues" evidence="5">
    <location>
        <begin position="710"/>
        <end position="721"/>
    </location>
</feature>
<evidence type="ECO:0000256" key="3">
    <source>
        <dbReference type="ARBA" id="ARBA00022853"/>
    </source>
</evidence>
<dbReference type="Gene3D" id="1.10.150.60">
    <property type="entry name" value="ARID DNA-binding domain"/>
    <property type="match status" value="1"/>
</dbReference>
<feature type="domain" description="ARID" evidence="6">
    <location>
        <begin position="472"/>
        <end position="565"/>
    </location>
</feature>
<evidence type="ECO:0000313" key="7">
    <source>
        <dbReference type="EMBL" id="CAI8056958.1"/>
    </source>
</evidence>
<organism evidence="7 8">
    <name type="scientific">Geodia barretti</name>
    <name type="common">Barrett's horny sponge</name>
    <dbReference type="NCBI Taxonomy" id="519541"/>
    <lineage>
        <taxon>Eukaryota</taxon>
        <taxon>Metazoa</taxon>
        <taxon>Porifera</taxon>
        <taxon>Demospongiae</taxon>
        <taxon>Heteroscleromorpha</taxon>
        <taxon>Tetractinellida</taxon>
        <taxon>Astrophorina</taxon>
        <taxon>Geodiidae</taxon>
        <taxon>Geodia</taxon>
    </lineage>
</organism>
<dbReference type="SMART" id="SM01014">
    <property type="entry name" value="ARID"/>
    <property type="match status" value="1"/>
</dbReference>
<dbReference type="SUPFAM" id="SSF46774">
    <property type="entry name" value="ARID-like"/>
    <property type="match status" value="1"/>
</dbReference>
<feature type="compositionally biased region" description="Polar residues" evidence="5">
    <location>
        <begin position="270"/>
        <end position="279"/>
    </location>
</feature>
<feature type="compositionally biased region" description="Polar residues" evidence="5">
    <location>
        <begin position="230"/>
        <end position="244"/>
    </location>
</feature>
<dbReference type="GO" id="GO:0045893">
    <property type="term" value="P:positive regulation of DNA-templated transcription"/>
    <property type="evidence" value="ECO:0007669"/>
    <property type="project" value="TreeGrafter"/>
</dbReference>
<feature type="compositionally biased region" description="Polar residues" evidence="5">
    <location>
        <begin position="723"/>
        <end position="736"/>
    </location>
</feature>
<comment type="caution">
    <text evidence="7">The sequence shown here is derived from an EMBL/GenBank/DDBJ whole genome shotgun (WGS) entry which is preliminary data.</text>
</comment>
<keyword evidence="4" id="KW-0539">Nucleus</keyword>
<protein>
    <submittedName>
        <fullName evidence="7">AT-rich interactive domain-containing protein 1B</fullName>
    </submittedName>
</protein>
<dbReference type="GO" id="GO:0003677">
    <property type="term" value="F:DNA binding"/>
    <property type="evidence" value="ECO:0007669"/>
    <property type="project" value="InterPro"/>
</dbReference>
<evidence type="ECO:0000256" key="2">
    <source>
        <dbReference type="ARBA" id="ARBA00022553"/>
    </source>
</evidence>
<feature type="region of interest" description="Disordered" evidence="5">
    <location>
        <begin position="592"/>
        <end position="673"/>
    </location>
</feature>
<feature type="compositionally biased region" description="Basic and acidic residues" evidence="5">
    <location>
        <begin position="922"/>
        <end position="939"/>
    </location>
</feature>
<feature type="compositionally biased region" description="Polar residues" evidence="5">
    <location>
        <begin position="421"/>
        <end position="435"/>
    </location>
</feature>
<evidence type="ECO:0000259" key="6">
    <source>
        <dbReference type="PROSITE" id="PS51011"/>
    </source>
</evidence>
<evidence type="ECO:0000256" key="5">
    <source>
        <dbReference type="SAM" id="MobiDB-lite"/>
    </source>
</evidence>
<dbReference type="PANTHER" id="PTHR12656">
    <property type="entry name" value="BRG-1 ASSOCIATED FACTOR 250 BAF250"/>
    <property type="match status" value="1"/>
</dbReference>
<dbReference type="InterPro" id="IPR021906">
    <property type="entry name" value="BAF250/Osa"/>
</dbReference>
<dbReference type="InterPro" id="IPR001606">
    <property type="entry name" value="ARID_dom"/>
</dbReference>
<dbReference type="InterPro" id="IPR016024">
    <property type="entry name" value="ARM-type_fold"/>
</dbReference>
<dbReference type="SUPFAM" id="SSF48371">
    <property type="entry name" value="ARM repeat"/>
    <property type="match status" value="1"/>
</dbReference>
<feature type="compositionally biased region" description="Low complexity" evidence="5">
    <location>
        <begin position="887"/>
        <end position="896"/>
    </location>
</feature>
<dbReference type="GO" id="GO:0005654">
    <property type="term" value="C:nucleoplasm"/>
    <property type="evidence" value="ECO:0007669"/>
    <property type="project" value="TreeGrafter"/>
</dbReference>
<evidence type="ECO:0000313" key="8">
    <source>
        <dbReference type="Proteomes" id="UP001174909"/>
    </source>
</evidence>
<feature type="region of interest" description="Disordered" evidence="5">
    <location>
        <begin position="398"/>
        <end position="435"/>
    </location>
</feature>
<keyword evidence="3" id="KW-0156">Chromatin regulator</keyword>
<feature type="region of interest" description="Disordered" evidence="5">
    <location>
        <begin position="156"/>
        <end position="331"/>
    </location>
</feature>
<dbReference type="InterPro" id="IPR036431">
    <property type="entry name" value="ARID_dom_sf"/>
</dbReference>
<dbReference type="PANTHER" id="PTHR12656:SF5">
    <property type="entry name" value="TRITHORAX GROUP PROTEIN OSA"/>
    <property type="match status" value="1"/>
</dbReference>
<keyword evidence="8" id="KW-1185">Reference proteome</keyword>
<dbReference type="InterPro" id="IPR011989">
    <property type="entry name" value="ARM-like"/>
</dbReference>
<feature type="compositionally biased region" description="Low complexity" evidence="5">
    <location>
        <begin position="695"/>
        <end position="709"/>
    </location>
</feature>
<feature type="compositionally biased region" description="Polar residues" evidence="5">
    <location>
        <begin position="293"/>
        <end position="317"/>
    </location>
</feature>
<gene>
    <name evidence="7" type="ORF">GBAR_LOCUS31029</name>
</gene>
<dbReference type="GO" id="GO:0031491">
    <property type="term" value="F:nucleosome binding"/>
    <property type="evidence" value="ECO:0007669"/>
    <property type="project" value="TreeGrafter"/>
</dbReference>
<dbReference type="SMART" id="SM00501">
    <property type="entry name" value="BRIGHT"/>
    <property type="match status" value="1"/>
</dbReference>
<feature type="region of interest" description="Disordered" evidence="5">
    <location>
        <begin position="690"/>
        <end position="736"/>
    </location>
</feature>
<feature type="compositionally biased region" description="Polar residues" evidence="5">
    <location>
        <begin position="621"/>
        <end position="635"/>
    </location>
</feature>
<dbReference type="GO" id="GO:0035060">
    <property type="term" value="C:brahma complex"/>
    <property type="evidence" value="ECO:0007669"/>
    <property type="project" value="InterPro"/>
</dbReference>
<keyword evidence="2" id="KW-0597">Phosphoprotein</keyword>
<evidence type="ECO:0000256" key="1">
    <source>
        <dbReference type="ARBA" id="ARBA00004123"/>
    </source>
</evidence>
<accession>A0AA35TZQ0</accession>
<dbReference type="Pfam" id="PF12031">
    <property type="entry name" value="BAF250_C"/>
    <property type="match status" value="1"/>
</dbReference>
<feature type="region of interest" description="Disordered" evidence="5">
    <location>
        <begin position="856"/>
        <end position="939"/>
    </location>
</feature>
<evidence type="ECO:0000256" key="4">
    <source>
        <dbReference type="ARBA" id="ARBA00023242"/>
    </source>
</evidence>
<feature type="compositionally biased region" description="Basic and acidic residues" evidence="5">
    <location>
        <begin position="636"/>
        <end position="654"/>
    </location>
</feature>